<dbReference type="RefSeq" id="XP_001217356.1">
    <property type="nucleotide sequence ID" value="XM_001217355.1"/>
</dbReference>
<dbReference type="Pfam" id="PF00023">
    <property type="entry name" value="Ank"/>
    <property type="match status" value="1"/>
</dbReference>
<feature type="repeat" description="ANK" evidence="2">
    <location>
        <begin position="735"/>
        <end position="767"/>
    </location>
</feature>
<evidence type="ECO:0000313" key="7">
    <source>
        <dbReference type="Proteomes" id="UP000007963"/>
    </source>
</evidence>
<dbReference type="InterPro" id="IPR035994">
    <property type="entry name" value="Nucleoside_phosphorylase_sf"/>
</dbReference>
<dbReference type="PRINTS" id="PR01415">
    <property type="entry name" value="ANKYRIN"/>
</dbReference>
<feature type="repeat" description="ANK" evidence="2">
    <location>
        <begin position="801"/>
        <end position="833"/>
    </location>
</feature>
<feature type="repeat" description="ANK" evidence="2">
    <location>
        <begin position="867"/>
        <end position="902"/>
    </location>
</feature>
<reference evidence="7" key="1">
    <citation type="submission" date="2005-09" db="EMBL/GenBank/DDBJ databases">
        <title>Annotation of the Aspergillus terreus NIH2624 genome.</title>
        <authorList>
            <person name="Birren B.W."/>
            <person name="Lander E.S."/>
            <person name="Galagan J.E."/>
            <person name="Nusbaum C."/>
            <person name="Devon K."/>
            <person name="Henn M."/>
            <person name="Ma L.-J."/>
            <person name="Jaffe D.B."/>
            <person name="Butler J."/>
            <person name="Alvarez P."/>
            <person name="Gnerre S."/>
            <person name="Grabherr M."/>
            <person name="Kleber M."/>
            <person name="Mauceli E.W."/>
            <person name="Brockman W."/>
            <person name="Rounsley S."/>
            <person name="Young S.K."/>
            <person name="LaButti K."/>
            <person name="Pushparaj V."/>
            <person name="DeCaprio D."/>
            <person name="Crawford M."/>
            <person name="Koehrsen M."/>
            <person name="Engels R."/>
            <person name="Montgomery P."/>
            <person name="Pearson M."/>
            <person name="Howarth C."/>
            <person name="Larson L."/>
            <person name="Luoma S."/>
            <person name="White J."/>
            <person name="Alvarado L."/>
            <person name="Kodira C.D."/>
            <person name="Zeng Q."/>
            <person name="Oleary S."/>
            <person name="Yandava C."/>
            <person name="Denning D.W."/>
            <person name="Nierman W.C."/>
            <person name="Milne T."/>
            <person name="Madden K."/>
        </authorList>
    </citation>
    <scope>NUCLEOTIDE SEQUENCE [LARGE SCALE GENOMIC DNA]</scope>
    <source>
        <strain evidence="7">NIH 2624 / FGSC A1156</strain>
    </source>
</reference>
<dbReference type="PROSITE" id="PS50088">
    <property type="entry name" value="ANK_REPEAT"/>
    <property type="match status" value="8"/>
</dbReference>
<dbReference type="SMART" id="SM00248">
    <property type="entry name" value="ANK"/>
    <property type="match status" value="14"/>
</dbReference>
<sequence>MPEASDYTVGWICALSTEYVAAQVVLDEEHGGPDCVSDRDNNDYTLGRIGEHNVVIAVLPDGEYGTATAAAVAKDMVHSFPAVRIGLMVGIGGGAPMKHDIRLGDVVVSAPRDGTGGVFQYDFGKTIQGQSLQCTRVLDNPPAICVPQAETEDNPTIHYGLIASGNQLMKDAGIRDKISAERDILCFEMEAAGLMNHFPCLVIRGICDYSDSHKNEDWQGYAAMTAAMYAKELLTRIAPKTVEAEKKRCKNSFRRQDDPILNWLSDIDQGPQQRATIGQREVGTVEWLLDSTVFQAWLHRDKQTLFCPGIPGAGKTVATSLAIDSLCRKFQNDKSVGIAFAFCSYQQSVSCTDLLRSILKQLAQFSMPEAVINLYRHHSPRGTFPSPDEIFDTLRDVVAGYSRTFILIDALDELKASDGTRSNIISRLFRLQNGSNTNLFMTSRHVSEVTEKLQKRGCSILEIRATEGDVRKYIEHQLSSFPAFVQETRGLKEQITTAIINTTDGMFLLAKLHIESLRYMTSAMKIDDALERLPKGSRAYYESYDNAMERIKGQQKEYSELAIQVLTWVTQSRRPMRKLELQHALAVTANSSALNPRNLPDIELAKDVCTGLIVYEEQSDVVRLVHYTTQEYFEQSWASWFPSANQYISTVLLTYLSYDQFSSKPAENWIQYNQQLEENCLYDYAAKYWGHYARVAYPEVKDITARFLRNKQKIARAAQVLLVQRGVFGTLKIPEGVTGLHIAAFFGIKEEVVELLREGFGPHVADSFGQTALHWAVKNGQKHTVELLLKEGLDVNATDMDMKSALHYAASQDNPALIRRLVKCGAMIDARDIQGQTPLLTAAVDMRVKAAKELLSHGALTNAVDTMNRNALHLTAIASRPEASLMTDLLLSHGADFTTCDVGNMTPLLYAVGTGSTSILDSLLQAGADVNLGIERKYWAKTIDSGRRAHWECRTTGVVKGKTKDATGLTPLHFAACIGHNVMTEYLLDRGADPNARCYHGDTPLHVALRRSIYKARSSPRLPRYGVVLPDDDEWTDSRWHVEFSADFISDYEGEEAQEIYQYIEEERLAVVKSLLSRATIDVNIRNTELCSPLHTVQYGNCNSEVIVGELLLAGADIFARNAKGQTALRLACKSGASTIACNFLGKGCCITTVDLQGLSALHYAVSANKYDTVGVILGMDEQLAARRLCLERDARGRNLLHYHLTANTCSLEMIAILLRHGTSLTDVDQDGDTPLSLHLRGFRLGDRTEICCFLLQHGADALWTSSEGQNLAHLAMHSHSTEPGVLKALKDHGVDLAARDDSGKTILHHGAMSGSLSKEVIDFLRKNSPFDLAERDKEGKTPLLYAREAANKTRSRDVFAGGRWKHTLENLSSSVEAGGVGRTP</sequence>
<dbReference type="InterPro" id="IPR053137">
    <property type="entry name" value="NLR-like"/>
</dbReference>
<dbReference type="Gene3D" id="3.40.50.1580">
    <property type="entry name" value="Nucleoside phosphorylase domain"/>
    <property type="match status" value="1"/>
</dbReference>
<feature type="domain" description="Nucleoside phosphorylase" evidence="3">
    <location>
        <begin position="34"/>
        <end position="220"/>
    </location>
</feature>
<dbReference type="PANTHER" id="PTHR46082">
    <property type="entry name" value="ATP/GTP-BINDING PROTEIN-RELATED"/>
    <property type="match status" value="1"/>
</dbReference>
<dbReference type="Pfam" id="PF24883">
    <property type="entry name" value="NPHP3_N"/>
    <property type="match status" value="1"/>
</dbReference>
<feature type="repeat" description="ANK" evidence="2">
    <location>
        <begin position="903"/>
        <end position="935"/>
    </location>
</feature>
<feature type="domain" description="GPI inositol-deacylase winged helix" evidence="4">
    <location>
        <begin position="557"/>
        <end position="633"/>
    </location>
</feature>
<dbReference type="SUPFAM" id="SSF52540">
    <property type="entry name" value="P-loop containing nucleoside triphosphate hydrolases"/>
    <property type="match status" value="1"/>
</dbReference>
<feature type="repeat" description="ANK" evidence="2">
    <location>
        <begin position="967"/>
        <end position="999"/>
    </location>
</feature>
<keyword evidence="1" id="KW-0677">Repeat</keyword>
<dbReference type="VEuPathDB" id="FungiDB:ATEG_08770"/>
<gene>
    <name evidence="6" type="ORF">ATEG_08770</name>
</gene>
<dbReference type="InterPro" id="IPR036770">
    <property type="entry name" value="Ankyrin_rpt-contain_sf"/>
</dbReference>
<evidence type="ECO:0000259" key="4">
    <source>
        <dbReference type="Pfam" id="PF22939"/>
    </source>
</evidence>
<accession>Q0CC14</accession>
<dbReference type="SUPFAM" id="SSF53167">
    <property type="entry name" value="Purine and uridine phosphorylases"/>
    <property type="match status" value="1"/>
</dbReference>
<dbReference type="STRING" id="341663.Q0CC14"/>
<dbReference type="InterPro" id="IPR002110">
    <property type="entry name" value="Ankyrin_rpt"/>
</dbReference>
<dbReference type="Proteomes" id="UP000007963">
    <property type="component" value="Unassembled WGS sequence"/>
</dbReference>
<feature type="repeat" description="ANK" evidence="2">
    <location>
        <begin position="834"/>
        <end position="866"/>
    </location>
</feature>
<name>Q0CC14_ASPTN</name>
<dbReference type="InterPro" id="IPR000845">
    <property type="entry name" value="Nucleoside_phosphorylase_d"/>
</dbReference>
<evidence type="ECO:0000259" key="3">
    <source>
        <dbReference type="Pfam" id="PF01048"/>
    </source>
</evidence>
<dbReference type="HOGENOM" id="CLU_000288_34_23_1"/>
<dbReference type="OMA" id="IHVAARW"/>
<evidence type="ECO:0000259" key="5">
    <source>
        <dbReference type="Pfam" id="PF24883"/>
    </source>
</evidence>
<dbReference type="PROSITE" id="PS50297">
    <property type="entry name" value="ANK_REP_REGION"/>
    <property type="match status" value="5"/>
</dbReference>
<dbReference type="Pfam" id="PF01048">
    <property type="entry name" value="PNP_UDP_1"/>
    <property type="match status" value="1"/>
</dbReference>
<dbReference type="InterPro" id="IPR054471">
    <property type="entry name" value="GPIID_WHD"/>
</dbReference>
<dbReference type="GeneID" id="4323349"/>
<dbReference type="Pfam" id="PF12796">
    <property type="entry name" value="Ank_2"/>
    <property type="match status" value="5"/>
</dbReference>
<dbReference type="InterPro" id="IPR056884">
    <property type="entry name" value="NPHP3-like_N"/>
</dbReference>
<feature type="repeat" description="ANK" evidence="2">
    <location>
        <begin position="1268"/>
        <end position="1302"/>
    </location>
</feature>
<feature type="domain" description="Nephrocystin 3-like N-terminal" evidence="5">
    <location>
        <begin position="283"/>
        <end position="444"/>
    </location>
</feature>
<dbReference type="InterPro" id="IPR027417">
    <property type="entry name" value="P-loop_NTPase"/>
</dbReference>
<proteinExistence type="predicted"/>
<evidence type="ECO:0000256" key="1">
    <source>
        <dbReference type="ARBA" id="ARBA00022737"/>
    </source>
</evidence>
<keyword evidence="2" id="KW-0040">ANK repeat</keyword>
<dbReference type="Gene3D" id="1.25.40.20">
    <property type="entry name" value="Ankyrin repeat-containing domain"/>
    <property type="match status" value="5"/>
</dbReference>
<dbReference type="Pfam" id="PF22939">
    <property type="entry name" value="WHD_GPIID"/>
    <property type="match status" value="1"/>
</dbReference>
<dbReference type="OrthoDB" id="1577640at2759"/>
<dbReference type="GO" id="GO:0003824">
    <property type="term" value="F:catalytic activity"/>
    <property type="evidence" value="ECO:0007669"/>
    <property type="project" value="InterPro"/>
</dbReference>
<organism evidence="6 7">
    <name type="scientific">Aspergillus terreus (strain NIH 2624 / FGSC A1156)</name>
    <dbReference type="NCBI Taxonomy" id="341663"/>
    <lineage>
        <taxon>Eukaryota</taxon>
        <taxon>Fungi</taxon>
        <taxon>Dikarya</taxon>
        <taxon>Ascomycota</taxon>
        <taxon>Pezizomycotina</taxon>
        <taxon>Eurotiomycetes</taxon>
        <taxon>Eurotiomycetidae</taxon>
        <taxon>Eurotiales</taxon>
        <taxon>Aspergillaceae</taxon>
        <taxon>Aspergillus</taxon>
        <taxon>Aspergillus subgen. Circumdati</taxon>
    </lineage>
</organism>
<dbReference type="EMBL" id="CH476606">
    <property type="protein sequence ID" value="EAU30902.1"/>
    <property type="molecule type" value="Genomic_DNA"/>
</dbReference>
<dbReference type="Gene3D" id="3.40.50.300">
    <property type="entry name" value="P-loop containing nucleotide triphosphate hydrolases"/>
    <property type="match status" value="1"/>
</dbReference>
<feature type="repeat" description="ANK" evidence="2">
    <location>
        <begin position="768"/>
        <end position="800"/>
    </location>
</feature>
<dbReference type="eggNOG" id="KOG4177">
    <property type="taxonomic scope" value="Eukaryota"/>
</dbReference>
<protein>
    <submittedName>
        <fullName evidence="6">Uncharacterized protein</fullName>
    </submittedName>
</protein>
<evidence type="ECO:0000313" key="6">
    <source>
        <dbReference type="EMBL" id="EAU30902.1"/>
    </source>
</evidence>
<dbReference type="GO" id="GO:0009116">
    <property type="term" value="P:nucleoside metabolic process"/>
    <property type="evidence" value="ECO:0007669"/>
    <property type="project" value="InterPro"/>
</dbReference>
<evidence type="ECO:0000256" key="2">
    <source>
        <dbReference type="PROSITE-ProRule" id="PRU00023"/>
    </source>
</evidence>
<dbReference type="SUPFAM" id="SSF48403">
    <property type="entry name" value="Ankyrin repeat"/>
    <property type="match status" value="2"/>
</dbReference>
<dbReference type="PANTHER" id="PTHR46082:SF11">
    <property type="entry name" value="AAA+ ATPASE DOMAIN-CONTAINING PROTEIN-RELATED"/>
    <property type="match status" value="1"/>
</dbReference>